<protein>
    <submittedName>
        <fullName evidence="1">Uncharacterized protein</fullName>
    </submittedName>
</protein>
<reference evidence="1 2" key="1">
    <citation type="submission" date="2024-02" db="EMBL/GenBank/DDBJ databases">
        <authorList>
            <person name="Vignale AGUSTIN F."/>
            <person name="Sosa J E."/>
            <person name="Modenutti C."/>
        </authorList>
    </citation>
    <scope>NUCLEOTIDE SEQUENCE [LARGE SCALE GENOMIC DNA]</scope>
</reference>
<evidence type="ECO:0000313" key="1">
    <source>
        <dbReference type="EMBL" id="CAK9143656.1"/>
    </source>
</evidence>
<proteinExistence type="predicted"/>
<gene>
    <name evidence="1" type="ORF">ILEXP_LOCUS11373</name>
</gene>
<dbReference type="Proteomes" id="UP001642360">
    <property type="component" value="Unassembled WGS sequence"/>
</dbReference>
<evidence type="ECO:0000313" key="2">
    <source>
        <dbReference type="Proteomes" id="UP001642360"/>
    </source>
</evidence>
<accession>A0ABC8RFA8</accession>
<dbReference type="EMBL" id="CAUOFW020001318">
    <property type="protein sequence ID" value="CAK9143656.1"/>
    <property type="molecule type" value="Genomic_DNA"/>
</dbReference>
<sequence length="203" mass="20846">MNGARDLVLEMSSQRSMLPGKEKMQRSLGEEVNSDGAIGTKGGSEAVAGVMLTAGEGRACALHNIVDRSDDLISFWEGDHEAPWALSDEMMDAMERNAIGALGRGEPVLMRGTEREVKEARGDEDVIVGADGGRDDVLALLGARAPGPGCAQAALCAARLSSLGELGVDTGHGSSQAESSPGIFGGDGFSKTANNVVCLGGTT</sequence>
<dbReference type="AlphaFoldDB" id="A0ABC8RFA8"/>
<name>A0ABC8RFA8_9AQUA</name>
<comment type="caution">
    <text evidence="1">The sequence shown here is derived from an EMBL/GenBank/DDBJ whole genome shotgun (WGS) entry which is preliminary data.</text>
</comment>
<organism evidence="1 2">
    <name type="scientific">Ilex paraguariensis</name>
    <name type="common">yerba mate</name>
    <dbReference type="NCBI Taxonomy" id="185542"/>
    <lineage>
        <taxon>Eukaryota</taxon>
        <taxon>Viridiplantae</taxon>
        <taxon>Streptophyta</taxon>
        <taxon>Embryophyta</taxon>
        <taxon>Tracheophyta</taxon>
        <taxon>Spermatophyta</taxon>
        <taxon>Magnoliopsida</taxon>
        <taxon>eudicotyledons</taxon>
        <taxon>Gunneridae</taxon>
        <taxon>Pentapetalae</taxon>
        <taxon>asterids</taxon>
        <taxon>campanulids</taxon>
        <taxon>Aquifoliales</taxon>
        <taxon>Aquifoliaceae</taxon>
        <taxon>Ilex</taxon>
    </lineage>
</organism>
<keyword evidence="2" id="KW-1185">Reference proteome</keyword>